<feature type="compositionally biased region" description="Basic residues" evidence="1">
    <location>
        <begin position="91"/>
        <end position="112"/>
    </location>
</feature>
<keyword evidence="5" id="KW-1185">Reference proteome</keyword>
<organism evidence="4 5">
    <name type="scientific">Artemia franciscana</name>
    <name type="common">Brine shrimp</name>
    <name type="synonym">Artemia sanfranciscana</name>
    <dbReference type="NCBI Taxonomy" id="6661"/>
    <lineage>
        <taxon>Eukaryota</taxon>
        <taxon>Metazoa</taxon>
        <taxon>Ecdysozoa</taxon>
        <taxon>Arthropoda</taxon>
        <taxon>Crustacea</taxon>
        <taxon>Branchiopoda</taxon>
        <taxon>Anostraca</taxon>
        <taxon>Artemiidae</taxon>
        <taxon>Artemia</taxon>
    </lineage>
</organism>
<feature type="compositionally biased region" description="Basic and acidic residues" evidence="1">
    <location>
        <begin position="113"/>
        <end position="123"/>
    </location>
</feature>
<sequence length="417" mass="48748">MKLSSLCYPVIIILLTFGYATADSSELAEICKDSKLMHYLSIVANKDDMKRLVENCVGNSHLNADSLRTLEHEKDLCFETAKSEPKKCRTKFKSSKVEKQRRKSERFKYPKTSKKDRQKAKDFYKHPQDEINCLLKNKKEASKHLKSNEKEEKQREKNKKHLYDKSGSDKEKIVWKDKSDNLRSNDNDDKENSRNILRNRDSYRKVEKCTEPTNLEDTKLESHKRKKMLKSEKKVYVEEDISSNVEGNHNAIKTEEVVVDFQFQTSVQENKTGTLHRENLAEDVKIHGKRKILGEEEHKQAILEKMMKTRTEGKNEQTGTEEISEEKNLDRSQTQMSTVSSTETGHALKKKLKSNKTYLSPYRYYISIPLILFALFIVYTIVPLRYKRTKCEILSKQIIKARSLYPTFGFLDLHLMS</sequence>
<dbReference type="AlphaFoldDB" id="A0AA88IAY1"/>
<evidence type="ECO:0000313" key="5">
    <source>
        <dbReference type="Proteomes" id="UP001187531"/>
    </source>
</evidence>
<evidence type="ECO:0000313" key="4">
    <source>
        <dbReference type="EMBL" id="KAK2720841.1"/>
    </source>
</evidence>
<dbReference type="Proteomes" id="UP001187531">
    <property type="component" value="Unassembled WGS sequence"/>
</dbReference>
<feature type="region of interest" description="Disordered" evidence="1">
    <location>
        <begin position="310"/>
        <end position="342"/>
    </location>
</feature>
<name>A0AA88IAY1_ARTSF</name>
<keyword evidence="2" id="KW-1133">Transmembrane helix</keyword>
<feature type="region of interest" description="Disordered" evidence="1">
    <location>
        <begin position="91"/>
        <end position="123"/>
    </location>
</feature>
<feature type="signal peptide" evidence="3">
    <location>
        <begin position="1"/>
        <end position="22"/>
    </location>
</feature>
<feature type="compositionally biased region" description="Polar residues" evidence="1">
    <location>
        <begin position="331"/>
        <end position="342"/>
    </location>
</feature>
<feature type="region of interest" description="Disordered" evidence="1">
    <location>
        <begin position="139"/>
        <end position="199"/>
    </location>
</feature>
<keyword evidence="2" id="KW-0472">Membrane</keyword>
<accession>A0AA88IAY1</accession>
<evidence type="ECO:0000256" key="1">
    <source>
        <dbReference type="SAM" id="MobiDB-lite"/>
    </source>
</evidence>
<feature type="chain" id="PRO_5041689380" evidence="3">
    <location>
        <begin position="23"/>
        <end position="417"/>
    </location>
</feature>
<evidence type="ECO:0000256" key="3">
    <source>
        <dbReference type="SAM" id="SignalP"/>
    </source>
</evidence>
<comment type="caution">
    <text evidence="4">The sequence shown here is derived from an EMBL/GenBank/DDBJ whole genome shotgun (WGS) entry which is preliminary data.</text>
</comment>
<keyword evidence="3" id="KW-0732">Signal</keyword>
<reference evidence="4" key="1">
    <citation type="submission" date="2023-07" db="EMBL/GenBank/DDBJ databases">
        <title>Chromosome-level genome assembly of Artemia franciscana.</title>
        <authorList>
            <person name="Jo E."/>
        </authorList>
    </citation>
    <scope>NUCLEOTIDE SEQUENCE</scope>
    <source>
        <tissue evidence="4">Whole body</tissue>
    </source>
</reference>
<keyword evidence="2" id="KW-0812">Transmembrane</keyword>
<dbReference type="EMBL" id="JAVRJZ010000007">
    <property type="protein sequence ID" value="KAK2720841.1"/>
    <property type="molecule type" value="Genomic_DNA"/>
</dbReference>
<feature type="transmembrane region" description="Helical" evidence="2">
    <location>
        <begin position="362"/>
        <end position="382"/>
    </location>
</feature>
<protein>
    <submittedName>
        <fullName evidence="4">Uncharacterized protein</fullName>
    </submittedName>
</protein>
<gene>
    <name evidence="4" type="ORF">QYM36_004651</name>
</gene>
<evidence type="ECO:0000256" key="2">
    <source>
        <dbReference type="SAM" id="Phobius"/>
    </source>
</evidence>
<proteinExistence type="predicted"/>